<reference evidence="4 5" key="1">
    <citation type="journal article" date="2007" name="Science">
        <title>Sea anemone genome reveals ancestral eumetazoan gene repertoire and genomic organization.</title>
        <authorList>
            <person name="Putnam N.H."/>
            <person name="Srivastava M."/>
            <person name="Hellsten U."/>
            <person name="Dirks B."/>
            <person name="Chapman J."/>
            <person name="Salamov A."/>
            <person name="Terry A."/>
            <person name="Shapiro H."/>
            <person name="Lindquist E."/>
            <person name="Kapitonov V.V."/>
            <person name="Jurka J."/>
            <person name="Genikhovich G."/>
            <person name="Grigoriev I.V."/>
            <person name="Lucas S.M."/>
            <person name="Steele R.E."/>
            <person name="Finnerty J.R."/>
            <person name="Technau U."/>
            <person name="Martindale M.Q."/>
            <person name="Rokhsar D.S."/>
        </authorList>
    </citation>
    <scope>NUCLEOTIDE SEQUENCE [LARGE SCALE GENOMIC DNA]</scope>
    <source>
        <strain evidence="5">CH2 X CH6</strain>
    </source>
</reference>
<dbReference type="Proteomes" id="UP000001593">
    <property type="component" value="Unassembled WGS sequence"/>
</dbReference>
<proteinExistence type="predicted"/>
<evidence type="ECO:0000313" key="5">
    <source>
        <dbReference type="Proteomes" id="UP000001593"/>
    </source>
</evidence>
<gene>
    <name evidence="4" type="ORF">NEMVEDRAFT_v1g239119</name>
</gene>
<feature type="compositionally biased region" description="Polar residues" evidence="1">
    <location>
        <begin position="147"/>
        <end position="157"/>
    </location>
</feature>
<dbReference type="AlphaFoldDB" id="A7RLF2"/>
<keyword evidence="2" id="KW-0472">Membrane</keyword>
<dbReference type="InParanoid" id="A7RLF2"/>
<keyword evidence="2" id="KW-0812">Transmembrane</keyword>
<accession>A7RLF2</accession>
<organism evidence="4 5">
    <name type="scientific">Nematostella vectensis</name>
    <name type="common">Starlet sea anemone</name>
    <dbReference type="NCBI Taxonomy" id="45351"/>
    <lineage>
        <taxon>Eukaryota</taxon>
        <taxon>Metazoa</taxon>
        <taxon>Cnidaria</taxon>
        <taxon>Anthozoa</taxon>
        <taxon>Hexacorallia</taxon>
        <taxon>Actiniaria</taxon>
        <taxon>Edwardsiidae</taxon>
        <taxon>Nematostella</taxon>
    </lineage>
</organism>
<evidence type="ECO:0000256" key="2">
    <source>
        <dbReference type="SAM" id="Phobius"/>
    </source>
</evidence>
<evidence type="ECO:0000256" key="3">
    <source>
        <dbReference type="SAM" id="SignalP"/>
    </source>
</evidence>
<name>A7RLF2_NEMVE</name>
<feature type="region of interest" description="Disordered" evidence="1">
    <location>
        <begin position="147"/>
        <end position="178"/>
    </location>
</feature>
<keyword evidence="3" id="KW-0732">Signal</keyword>
<dbReference type="EMBL" id="DS469518">
    <property type="protein sequence ID" value="EDO47595.1"/>
    <property type="molecule type" value="Genomic_DNA"/>
</dbReference>
<feature type="compositionally biased region" description="Basic and acidic residues" evidence="1">
    <location>
        <begin position="158"/>
        <end position="177"/>
    </location>
</feature>
<feature type="transmembrane region" description="Helical" evidence="2">
    <location>
        <begin position="57"/>
        <end position="78"/>
    </location>
</feature>
<dbReference type="HOGENOM" id="CLU_1373698_0_0_1"/>
<evidence type="ECO:0000313" key="4">
    <source>
        <dbReference type="EMBL" id="EDO47595.1"/>
    </source>
</evidence>
<feature type="signal peptide" evidence="3">
    <location>
        <begin position="1"/>
        <end position="25"/>
    </location>
</feature>
<sequence length="199" mass="21693">MGTAKDCLFALSVTLLFMPIASTCGLDSPCQTDTSICRNGKCSGGNPNRFPTSTTTLAAVTGVCSMLMLCFGILLCYACHRQCRESRGTDIPPSTDDPISAITRDIVAVDIPEDFFRHSRIPSSENYSGPPPYLCLFNPVFDDSGENKPTVSQLTMTRESEGLEHARTAEGDKDEPPPRYYELFPTHEPIGIEMVAINS</sequence>
<keyword evidence="5" id="KW-1185">Reference proteome</keyword>
<evidence type="ECO:0000256" key="1">
    <source>
        <dbReference type="SAM" id="MobiDB-lite"/>
    </source>
</evidence>
<keyword evidence="2" id="KW-1133">Transmembrane helix</keyword>
<protein>
    <submittedName>
        <fullName evidence="4">Uncharacterized protein</fullName>
    </submittedName>
</protein>
<feature type="chain" id="PRO_5002711367" evidence="3">
    <location>
        <begin position="26"/>
        <end position="199"/>
    </location>
</feature>